<name>A0A930W2E9_9ACTN</name>
<dbReference type="SUPFAM" id="SSF53474">
    <property type="entry name" value="alpha/beta-Hydrolases"/>
    <property type="match status" value="1"/>
</dbReference>
<dbReference type="EMBL" id="JABZGT010000159">
    <property type="protein sequence ID" value="MBF4809228.1"/>
    <property type="molecule type" value="Genomic_DNA"/>
</dbReference>
<organism evidence="3 4">
    <name type="scientific">Lancefieldella parvula</name>
    <dbReference type="NCBI Taxonomy" id="1382"/>
    <lineage>
        <taxon>Bacteria</taxon>
        <taxon>Bacillati</taxon>
        <taxon>Actinomycetota</taxon>
        <taxon>Coriobacteriia</taxon>
        <taxon>Coriobacteriales</taxon>
        <taxon>Atopobiaceae</taxon>
        <taxon>Lancefieldella</taxon>
    </lineage>
</organism>
<evidence type="ECO:0000313" key="4">
    <source>
        <dbReference type="Proteomes" id="UP000772566"/>
    </source>
</evidence>
<dbReference type="InterPro" id="IPR029058">
    <property type="entry name" value="AB_hydrolase_fold"/>
</dbReference>
<keyword evidence="2" id="KW-0812">Transmembrane</keyword>
<dbReference type="Proteomes" id="UP000772566">
    <property type="component" value="Unassembled WGS sequence"/>
</dbReference>
<accession>A0A930W2E9</accession>
<protein>
    <submittedName>
        <fullName evidence="3">Prolyl oligopeptidase family serine peptidase</fullName>
    </submittedName>
</protein>
<feature type="compositionally biased region" description="Polar residues" evidence="1">
    <location>
        <begin position="56"/>
        <end position="67"/>
    </location>
</feature>
<evidence type="ECO:0000256" key="1">
    <source>
        <dbReference type="SAM" id="MobiDB-lite"/>
    </source>
</evidence>
<dbReference type="Pfam" id="PF00756">
    <property type="entry name" value="Esterase"/>
    <property type="match status" value="1"/>
</dbReference>
<keyword evidence="2" id="KW-1133">Transmembrane helix</keyword>
<feature type="transmembrane region" description="Helical" evidence="2">
    <location>
        <begin position="29"/>
        <end position="49"/>
    </location>
</feature>
<keyword evidence="2" id="KW-0472">Membrane</keyword>
<comment type="caution">
    <text evidence="3">The sequence shown here is derived from an EMBL/GenBank/DDBJ whole genome shotgun (WGS) entry which is preliminary data.</text>
</comment>
<dbReference type="PANTHER" id="PTHR48098:SF1">
    <property type="entry name" value="DIACYLGLYCEROL ACYLTRANSFERASE_MYCOLYLTRANSFERASE AG85A"/>
    <property type="match status" value="1"/>
</dbReference>
<dbReference type="AlphaFoldDB" id="A0A930W2E9"/>
<evidence type="ECO:0000313" key="3">
    <source>
        <dbReference type="EMBL" id="MBF4809228.1"/>
    </source>
</evidence>
<dbReference type="InterPro" id="IPR000801">
    <property type="entry name" value="Esterase-like"/>
</dbReference>
<evidence type="ECO:0000256" key="2">
    <source>
        <dbReference type="SAM" id="Phobius"/>
    </source>
</evidence>
<dbReference type="InterPro" id="IPR050583">
    <property type="entry name" value="Mycobacterial_A85_antigen"/>
</dbReference>
<sequence>MRDTDFVARLHRNFALLGGQLKTRLKNHVVLSTALALFAALLLVIPFYGCSPAASENTQGSSTAQSEAQKDQKEEAPKGTVKATSFYSPTLGLDWNYDVYLPADYESNPDKTYPVIYMLHGLYGNHRNLLERFDSSAMLDEAIQTAGQGAIVVFVDGFNSFYIDSADRGLKMESAIMNDLVPYIESTYRVSKDRKDHAIGGISMGGYGAARFVLHHSDYFSKGILLSPSVWTTLADDNFIYTSQHAFSDGTTSWSWDLYKQLFPTQYLGEVDPSQVSFFVATTSDDGVVPVADVDTFVEQLKNAGINVDYQRDSGDNHNWKYWSRVAPTAYAWALDQFKSADSK</sequence>
<dbReference type="Gene3D" id="3.40.50.1820">
    <property type="entry name" value="alpha/beta hydrolase"/>
    <property type="match status" value="1"/>
</dbReference>
<feature type="compositionally biased region" description="Basic and acidic residues" evidence="1">
    <location>
        <begin position="68"/>
        <end position="77"/>
    </location>
</feature>
<reference evidence="3" key="1">
    <citation type="submission" date="2020-04" db="EMBL/GenBank/DDBJ databases">
        <title>Deep metagenomics examines the oral microbiome during advanced dental caries in children, revealing novel taxa and co-occurrences with host molecules.</title>
        <authorList>
            <person name="Baker J.L."/>
            <person name="Morton J.T."/>
            <person name="Dinis M."/>
            <person name="Alvarez R."/>
            <person name="Tran N.C."/>
            <person name="Knight R."/>
            <person name="Edlund A."/>
        </authorList>
    </citation>
    <scope>NUCLEOTIDE SEQUENCE</scope>
    <source>
        <strain evidence="3">JCVI_22A_bin.2</strain>
    </source>
</reference>
<gene>
    <name evidence="3" type="ORF">HXK23_03275</name>
</gene>
<proteinExistence type="predicted"/>
<dbReference type="GO" id="GO:0016747">
    <property type="term" value="F:acyltransferase activity, transferring groups other than amino-acyl groups"/>
    <property type="evidence" value="ECO:0007669"/>
    <property type="project" value="TreeGrafter"/>
</dbReference>
<dbReference type="PANTHER" id="PTHR48098">
    <property type="entry name" value="ENTEROCHELIN ESTERASE-RELATED"/>
    <property type="match status" value="1"/>
</dbReference>
<feature type="region of interest" description="Disordered" evidence="1">
    <location>
        <begin position="56"/>
        <end position="80"/>
    </location>
</feature>